<evidence type="ECO:0000313" key="6">
    <source>
        <dbReference type="EMBL" id="CAB9505916.1"/>
    </source>
</evidence>
<proteinExistence type="inferred from homology"/>
<dbReference type="GO" id="GO:0016757">
    <property type="term" value="F:glycosyltransferase activity"/>
    <property type="evidence" value="ECO:0007669"/>
    <property type="project" value="UniProtKB-KW"/>
</dbReference>
<sequence length="461" mass="52622">MQPSHDHMIHDPQSCNNSTKDMAKRRGAVFIVLASFFLLGVIVSDVTFSRHQSGTFKDWFNEDDVRRTLKATTVAKDEAGNKTGTIVPIQIAKTDQPQRPGTTKKPRIAILSNFVTKQRTQDAPPMDSEFFPHLINKACYADYWGYDYFFNMRWGFPDHIRSRNDTSERLCFLDWGHWHRVPQLLELLDKKHGYDWILWADVDYLFADLAVPLETILADLDQHHLTNVQVIVPEDGHAKDSQFQFLFSSFAILIRNSDFGRKMLGNWMTYGQGLCPNGNFDRVGACKKYNWIHADQNGLWYALAKTYSDMTPSSENFTVQCGDNGHLQPHGFPRYGRHVGGYFQKQGLVVSSNYSEVPADQPIIWSKFAPYTRVGIGINSNALDKFRKEDSNYHGEGVFAMHLKKDLPASVRETNRNYCMVPHGGDCRVGYNTSDGQFDLTCHNHSFVLRESTTVLEGTLK</sequence>
<evidence type="ECO:0000256" key="5">
    <source>
        <dbReference type="SAM" id="Phobius"/>
    </source>
</evidence>
<dbReference type="Gene3D" id="3.90.550.10">
    <property type="entry name" value="Spore Coat Polysaccharide Biosynthesis Protein SpsA, Chain A"/>
    <property type="match status" value="1"/>
</dbReference>
<gene>
    <name evidence="6" type="ORF">SEMRO_248_G098240.1</name>
</gene>
<dbReference type="GO" id="GO:0000139">
    <property type="term" value="C:Golgi membrane"/>
    <property type="evidence" value="ECO:0007669"/>
    <property type="project" value="TreeGrafter"/>
</dbReference>
<comment type="caution">
    <text evidence="6">The sequence shown here is derived from an EMBL/GenBank/DDBJ whole genome shotgun (WGS) entry which is preliminary data.</text>
</comment>
<feature type="compositionally biased region" description="Basic and acidic residues" evidence="4">
    <location>
        <begin position="1"/>
        <end position="10"/>
    </location>
</feature>
<keyword evidence="5" id="KW-0472">Membrane</keyword>
<keyword evidence="7" id="KW-1185">Reference proteome</keyword>
<protein>
    <recommendedName>
        <fullName evidence="8">Nucleotide-diphospho-sugar transferase domain-containing protein</fullName>
    </recommendedName>
</protein>
<evidence type="ECO:0000256" key="2">
    <source>
        <dbReference type="ARBA" id="ARBA00022676"/>
    </source>
</evidence>
<evidence type="ECO:0000256" key="1">
    <source>
        <dbReference type="ARBA" id="ARBA00005664"/>
    </source>
</evidence>
<keyword evidence="5" id="KW-0812">Transmembrane</keyword>
<keyword evidence="2" id="KW-0328">Glycosyltransferase</keyword>
<dbReference type="PANTHER" id="PTHR31306">
    <property type="entry name" value="ALPHA-1,6-MANNOSYLTRANSFERASE MNN11-RELATED"/>
    <property type="match status" value="1"/>
</dbReference>
<dbReference type="AlphaFoldDB" id="A0A9N8H9A2"/>
<dbReference type="EMBL" id="CAICTM010000247">
    <property type="protein sequence ID" value="CAB9505916.1"/>
    <property type="molecule type" value="Genomic_DNA"/>
</dbReference>
<feature type="transmembrane region" description="Helical" evidence="5">
    <location>
        <begin position="28"/>
        <end position="48"/>
    </location>
</feature>
<keyword evidence="3" id="KW-0808">Transferase</keyword>
<dbReference type="Proteomes" id="UP001153069">
    <property type="component" value="Unassembled WGS sequence"/>
</dbReference>
<evidence type="ECO:0008006" key="8">
    <source>
        <dbReference type="Google" id="ProtNLM"/>
    </source>
</evidence>
<dbReference type="InterPro" id="IPR008630">
    <property type="entry name" value="Glyco_trans_34"/>
</dbReference>
<name>A0A9N8H9A2_9STRA</name>
<feature type="region of interest" description="Disordered" evidence="4">
    <location>
        <begin position="1"/>
        <end position="20"/>
    </location>
</feature>
<keyword evidence="5" id="KW-1133">Transmembrane helix</keyword>
<evidence type="ECO:0000256" key="3">
    <source>
        <dbReference type="ARBA" id="ARBA00022679"/>
    </source>
</evidence>
<evidence type="ECO:0000256" key="4">
    <source>
        <dbReference type="SAM" id="MobiDB-lite"/>
    </source>
</evidence>
<dbReference type="PANTHER" id="PTHR31306:SF4">
    <property type="entry name" value="ALPHA-1,2-GALACTOSYLTRANSFERASE"/>
    <property type="match status" value="1"/>
</dbReference>
<evidence type="ECO:0000313" key="7">
    <source>
        <dbReference type="Proteomes" id="UP001153069"/>
    </source>
</evidence>
<dbReference type="InterPro" id="IPR029044">
    <property type="entry name" value="Nucleotide-diphossugar_trans"/>
</dbReference>
<accession>A0A9N8H9A2</accession>
<organism evidence="6 7">
    <name type="scientific">Seminavis robusta</name>
    <dbReference type="NCBI Taxonomy" id="568900"/>
    <lineage>
        <taxon>Eukaryota</taxon>
        <taxon>Sar</taxon>
        <taxon>Stramenopiles</taxon>
        <taxon>Ochrophyta</taxon>
        <taxon>Bacillariophyta</taxon>
        <taxon>Bacillariophyceae</taxon>
        <taxon>Bacillariophycidae</taxon>
        <taxon>Naviculales</taxon>
        <taxon>Naviculaceae</taxon>
        <taxon>Seminavis</taxon>
    </lineage>
</organism>
<comment type="similarity">
    <text evidence="1">Belongs to the glycosyltransferase 34 family.</text>
</comment>
<reference evidence="6" key="1">
    <citation type="submission" date="2020-06" db="EMBL/GenBank/DDBJ databases">
        <authorList>
            <consortium name="Plant Systems Biology data submission"/>
        </authorList>
    </citation>
    <scope>NUCLEOTIDE SEQUENCE</scope>
    <source>
        <strain evidence="6">D6</strain>
    </source>
</reference>
<dbReference type="GO" id="GO:0006487">
    <property type="term" value="P:protein N-linked glycosylation"/>
    <property type="evidence" value="ECO:0007669"/>
    <property type="project" value="TreeGrafter"/>
</dbReference>